<keyword evidence="1" id="KW-0732">Signal</keyword>
<evidence type="ECO:0000256" key="1">
    <source>
        <dbReference type="SAM" id="SignalP"/>
    </source>
</evidence>
<dbReference type="STRING" id="574566.I0YIW4"/>
<sequence length="231" mass="23677">MARYTALAAALILTLLASSRALQCLDLPVATSGFEKWVGVVAKAMSFGGRNQASSLQALKSFQASVAAKVQQQGATLKKLEKGDISDIIKQLLTQRIDISAPVFFDNAGGPDSLIKGSAAGVSFGFVGAQYAPCAIPITPIGVSVSPQGAIIGAQVFNIGPTGVNIQPQGVNISPNLIIIGPYDTTIAGQGLNIAPALIAIAPTRTVINPIGPLEISDTLVDAQVPLPPQP</sequence>
<protein>
    <submittedName>
        <fullName evidence="2">Uncharacterized protein</fullName>
    </submittedName>
</protein>
<gene>
    <name evidence="2" type="ORF">COCSUDRAFT_68296</name>
</gene>
<keyword evidence="3" id="KW-1185">Reference proteome</keyword>
<accession>I0YIW4</accession>
<feature type="signal peptide" evidence="1">
    <location>
        <begin position="1"/>
        <end position="21"/>
    </location>
</feature>
<dbReference type="Proteomes" id="UP000007264">
    <property type="component" value="Unassembled WGS sequence"/>
</dbReference>
<reference evidence="2 3" key="1">
    <citation type="journal article" date="2012" name="Genome Biol.">
        <title>The genome of the polar eukaryotic microalga coccomyxa subellipsoidea reveals traits of cold adaptation.</title>
        <authorList>
            <person name="Blanc G."/>
            <person name="Agarkova I."/>
            <person name="Grimwood J."/>
            <person name="Kuo A."/>
            <person name="Brueggeman A."/>
            <person name="Dunigan D."/>
            <person name="Gurnon J."/>
            <person name="Ladunga I."/>
            <person name="Lindquist E."/>
            <person name="Lucas S."/>
            <person name="Pangilinan J."/>
            <person name="Proschold T."/>
            <person name="Salamov A."/>
            <person name="Schmutz J."/>
            <person name="Weeks D."/>
            <person name="Yamada T."/>
            <person name="Claverie J.M."/>
            <person name="Grigoriev I."/>
            <person name="Van Etten J."/>
            <person name="Lomsadze A."/>
            <person name="Borodovsky M."/>
        </authorList>
    </citation>
    <scope>NUCLEOTIDE SEQUENCE [LARGE SCALE GENOMIC DNA]</scope>
    <source>
        <strain evidence="2 3">C-169</strain>
    </source>
</reference>
<dbReference type="RefSeq" id="XP_005642877.1">
    <property type="nucleotide sequence ID" value="XM_005642820.1"/>
</dbReference>
<dbReference type="GeneID" id="17036358"/>
<dbReference type="OrthoDB" id="10666437at2759"/>
<evidence type="ECO:0000313" key="2">
    <source>
        <dbReference type="EMBL" id="EIE18333.1"/>
    </source>
</evidence>
<proteinExistence type="predicted"/>
<feature type="chain" id="PRO_5003636252" evidence="1">
    <location>
        <begin position="22"/>
        <end position="231"/>
    </location>
</feature>
<comment type="caution">
    <text evidence="2">The sequence shown here is derived from an EMBL/GenBank/DDBJ whole genome shotgun (WGS) entry which is preliminary data.</text>
</comment>
<dbReference type="AlphaFoldDB" id="I0YIW4"/>
<organism evidence="2 3">
    <name type="scientific">Coccomyxa subellipsoidea (strain C-169)</name>
    <name type="common">Green microalga</name>
    <dbReference type="NCBI Taxonomy" id="574566"/>
    <lineage>
        <taxon>Eukaryota</taxon>
        <taxon>Viridiplantae</taxon>
        <taxon>Chlorophyta</taxon>
        <taxon>core chlorophytes</taxon>
        <taxon>Trebouxiophyceae</taxon>
        <taxon>Trebouxiophyceae incertae sedis</taxon>
        <taxon>Coccomyxaceae</taxon>
        <taxon>Coccomyxa</taxon>
        <taxon>Coccomyxa subellipsoidea</taxon>
    </lineage>
</organism>
<name>I0YIW4_COCSC</name>
<dbReference type="EMBL" id="AGSI01000024">
    <property type="protein sequence ID" value="EIE18333.1"/>
    <property type="molecule type" value="Genomic_DNA"/>
</dbReference>
<evidence type="ECO:0000313" key="3">
    <source>
        <dbReference type="Proteomes" id="UP000007264"/>
    </source>
</evidence>
<dbReference type="KEGG" id="csl:COCSUDRAFT_68296"/>